<evidence type="ECO:0000256" key="1">
    <source>
        <dbReference type="ARBA" id="ARBA00005104"/>
    </source>
</evidence>
<comment type="pathway">
    <text evidence="1">Cofactor biosynthesis; riboflavin biosynthesis.</text>
</comment>
<dbReference type="OrthoDB" id="9800865at2"/>
<reference evidence="6 7" key="1">
    <citation type="submission" date="2012-05" db="EMBL/GenBank/DDBJ databases">
        <title>Finished chromosome of genome of Oscillatoria sp. PCC 7112.</title>
        <authorList>
            <consortium name="US DOE Joint Genome Institute"/>
            <person name="Gugger M."/>
            <person name="Coursin T."/>
            <person name="Rippka R."/>
            <person name="Tandeau De Marsac N."/>
            <person name="Huntemann M."/>
            <person name="Wei C.-L."/>
            <person name="Han J."/>
            <person name="Detter J.C."/>
            <person name="Han C."/>
            <person name="Tapia R."/>
            <person name="Davenport K."/>
            <person name="Daligault H."/>
            <person name="Erkkila T."/>
            <person name="Gu W."/>
            <person name="Munk A.C.C."/>
            <person name="Teshima H."/>
            <person name="Xu Y."/>
            <person name="Chain P."/>
            <person name="Chen A."/>
            <person name="Krypides N."/>
            <person name="Mavromatis K."/>
            <person name="Markowitz V."/>
            <person name="Szeto E."/>
            <person name="Ivanova N."/>
            <person name="Mikhailova N."/>
            <person name="Ovchinnikova G."/>
            <person name="Pagani I."/>
            <person name="Pati A."/>
            <person name="Goodwin L."/>
            <person name="Peters L."/>
            <person name="Pitluck S."/>
            <person name="Woyke T."/>
            <person name="Kerfeld C."/>
        </authorList>
    </citation>
    <scope>NUCLEOTIDE SEQUENCE [LARGE SCALE GENOMIC DNA]</scope>
    <source>
        <strain evidence="6 7">PCC 7112</strain>
    </source>
</reference>
<feature type="region of interest" description="Disordered" evidence="4">
    <location>
        <begin position="115"/>
        <end position="139"/>
    </location>
</feature>
<accession>K9VMU5</accession>
<dbReference type="EMBL" id="CP003614">
    <property type="protein sequence ID" value="AFZ08874.1"/>
    <property type="molecule type" value="Genomic_DNA"/>
</dbReference>
<dbReference type="PATRIC" id="fig|179408.3.peg.5692"/>
<dbReference type="GO" id="GO:0008703">
    <property type="term" value="F:5-amino-6-(5-phosphoribosylamino)uracil reductase activity"/>
    <property type="evidence" value="ECO:0007669"/>
    <property type="project" value="InterPro"/>
</dbReference>
<organism evidence="6 7">
    <name type="scientific">Phormidium nigroviride PCC 7112</name>
    <dbReference type="NCBI Taxonomy" id="179408"/>
    <lineage>
        <taxon>Bacteria</taxon>
        <taxon>Bacillati</taxon>
        <taxon>Cyanobacteriota</taxon>
        <taxon>Cyanophyceae</taxon>
        <taxon>Oscillatoriophycideae</taxon>
        <taxon>Oscillatoriales</taxon>
        <taxon>Oscillatoriaceae</taxon>
        <taxon>Phormidium</taxon>
    </lineage>
</organism>
<dbReference type="RefSeq" id="WP_015178114.1">
    <property type="nucleotide sequence ID" value="NC_019729.1"/>
</dbReference>
<gene>
    <name evidence="6" type="ORF">Osc7112_4579</name>
</gene>
<feature type="domain" description="Bacterial bifunctional deaminase-reductase C-terminal" evidence="5">
    <location>
        <begin position="8"/>
        <end position="118"/>
    </location>
</feature>
<dbReference type="AlphaFoldDB" id="K9VMU5"/>
<dbReference type="PANTHER" id="PTHR38011">
    <property type="entry name" value="DIHYDROFOLATE REDUCTASE FAMILY PROTEIN (AFU_ORTHOLOGUE AFUA_8G06820)"/>
    <property type="match status" value="1"/>
</dbReference>
<keyword evidence="3" id="KW-0560">Oxidoreductase</keyword>
<dbReference type="Gene3D" id="3.40.430.10">
    <property type="entry name" value="Dihydrofolate Reductase, subunit A"/>
    <property type="match status" value="1"/>
</dbReference>
<dbReference type="InterPro" id="IPR024072">
    <property type="entry name" value="DHFR-like_dom_sf"/>
</dbReference>
<evidence type="ECO:0000313" key="7">
    <source>
        <dbReference type="Proteomes" id="UP000010478"/>
    </source>
</evidence>
<dbReference type="InterPro" id="IPR002734">
    <property type="entry name" value="RibDG_C"/>
</dbReference>
<dbReference type="PANTHER" id="PTHR38011:SF7">
    <property type="entry name" value="2,5-DIAMINO-6-RIBOSYLAMINO-4(3H)-PYRIMIDINONE 5'-PHOSPHATE REDUCTASE"/>
    <property type="match status" value="1"/>
</dbReference>
<dbReference type="eggNOG" id="COG1985">
    <property type="taxonomic scope" value="Bacteria"/>
</dbReference>
<protein>
    <submittedName>
        <fullName evidence="6">Bifunctional deaminase-reductase domain protein</fullName>
    </submittedName>
</protein>
<evidence type="ECO:0000313" key="6">
    <source>
        <dbReference type="EMBL" id="AFZ08874.1"/>
    </source>
</evidence>
<dbReference type="InterPro" id="IPR050765">
    <property type="entry name" value="Riboflavin_Biosynth_HTPR"/>
</dbReference>
<dbReference type="Pfam" id="PF01872">
    <property type="entry name" value="RibD_C"/>
    <property type="match status" value="2"/>
</dbReference>
<dbReference type="GO" id="GO:0009231">
    <property type="term" value="P:riboflavin biosynthetic process"/>
    <property type="evidence" value="ECO:0007669"/>
    <property type="project" value="InterPro"/>
</dbReference>
<sequence>MTDKIDRPYATVILAISADGKIADAVRSPARFGSASDKAHLEQQVAASDAVLFGNGTLQAYGTTMRVISPELLKQRELQGKPPQPLQIVCSRSSQFDPNLRFFQQPVPRWLLTGQDCREPSPLPTKDSKFDRTSGTIFNNGQDAREARDEFSSGTGILPVAPRLIDNGATSLNNGQDAREARDEFSSGTGILPVAPRLIDNGATSQFDRIIYAKTAGGEIDWIDAFQQLETLGIKRLAILGGGKLVASVLAAGLVDELWLTVCPLILGGAGAPTPVEGKGFLADLAPKLELLAVKQVGQEVFLHYRFGAG</sequence>
<feature type="domain" description="Bacterial bifunctional deaminase-reductase C-terminal" evidence="5">
    <location>
        <begin position="212"/>
        <end position="302"/>
    </location>
</feature>
<evidence type="ECO:0000256" key="3">
    <source>
        <dbReference type="ARBA" id="ARBA00023002"/>
    </source>
</evidence>
<proteinExistence type="predicted"/>
<evidence type="ECO:0000256" key="4">
    <source>
        <dbReference type="SAM" id="MobiDB-lite"/>
    </source>
</evidence>
<keyword evidence="7" id="KW-1185">Reference proteome</keyword>
<keyword evidence="2" id="KW-0521">NADP</keyword>
<dbReference type="STRING" id="179408.Osc7112_4579"/>
<name>K9VMU5_9CYAN</name>
<dbReference type="KEGG" id="oni:Osc7112_4579"/>
<evidence type="ECO:0000256" key="2">
    <source>
        <dbReference type="ARBA" id="ARBA00022857"/>
    </source>
</evidence>
<dbReference type="Proteomes" id="UP000010478">
    <property type="component" value="Chromosome"/>
</dbReference>
<evidence type="ECO:0000259" key="5">
    <source>
        <dbReference type="Pfam" id="PF01872"/>
    </source>
</evidence>
<dbReference type="SUPFAM" id="SSF53597">
    <property type="entry name" value="Dihydrofolate reductase-like"/>
    <property type="match status" value="1"/>
</dbReference>
<dbReference type="HOGENOM" id="CLU_036590_4_1_3"/>